<name>A0A7H0YC12_9BACL</name>
<evidence type="ECO:0000313" key="2">
    <source>
        <dbReference type="Proteomes" id="UP000516384"/>
    </source>
</evidence>
<reference evidence="1 2" key="1">
    <citation type="submission" date="2020-09" db="EMBL/GenBank/DDBJ databases">
        <title>Characterization of Paenibacillus peoriae strain ZF390 with broad-spectrum antimicrobial activity as a potential biocontrol agent.</title>
        <authorList>
            <person name="Li L."/>
            <person name="Zhao Y."/>
            <person name="Li B."/>
            <person name="Xie X."/>
        </authorList>
    </citation>
    <scope>NUCLEOTIDE SEQUENCE [LARGE SCALE GENOMIC DNA]</scope>
    <source>
        <strain evidence="1 2">ZF390</strain>
    </source>
</reference>
<dbReference type="RefSeq" id="WP_134903343.1">
    <property type="nucleotide sequence ID" value="NZ_CP061172.1"/>
</dbReference>
<dbReference type="Proteomes" id="UP000516384">
    <property type="component" value="Chromosome"/>
</dbReference>
<dbReference type="EMBL" id="CP061172">
    <property type="protein sequence ID" value="QNR68620.1"/>
    <property type="molecule type" value="Genomic_DNA"/>
</dbReference>
<accession>A0A7H0YC12</accession>
<protein>
    <submittedName>
        <fullName evidence="1">Uncharacterized protein</fullName>
    </submittedName>
</protein>
<dbReference type="AlphaFoldDB" id="A0A7H0YC12"/>
<gene>
    <name evidence="1" type="ORF">IAQ67_06080</name>
</gene>
<sequence>MYYYPGGVQYYQAGRPPQHFLNPDQVKNYLNQAVDMRMSSGRSLCNVYITYVSSQTDKAKPDYGDMTYLRIIDGKFVSFSNNTQNIDEVGPAGSLCGHRPSW</sequence>
<proteinExistence type="predicted"/>
<evidence type="ECO:0000313" key="1">
    <source>
        <dbReference type="EMBL" id="QNR68620.1"/>
    </source>
</evidence>
<organism evidence="1 2">
    <name type="scientific">Paenibacillus peoriae</name>
    <dbReference type="NCBI Taxonomy" id="59893"/>
    <lineage>
        <taxon>Bacteria</taxon>
        <taxon>Bacillati</taxon>
        <taxon>Bacillota</taxon>
        <taxon>Bacilli</taxon>
        <taxon>Bacillales</taxon>
        <taxon>Paenibacillaceae</taxon>
        <taxon>Paenibacillus</taxon>
    </lineage>
</organism>